<dbReference type="AlphaFoldDB" id="A0A398BGE1"/>
<protein>
    <submittedName>
        <fullName evidence="1">DUF370 domain-containing protein</fullName>
    </submittedName>
</protein>
<comment type="caution">
    <text evidence="1">The sequence shown here is derived from an EMBL/GenBank/DDBJ whole genome shotgun (WGS) entry which is preliminary data.</text>
</comment>
<gene>
    <name evidence="1" type="ORF">D1970_06515</name>
</gene>
<keyword evidence="2" id="KW-1185">Reference proteome</keyword>
<dbReference type="EMBL" id="QWVT01000012">
    <property type="protein sequence ID" value="RID86583.1"/>
    <property type="molecule type" value="Genomic_DNA"/>
</dbReference>
<dbReference type="InterPro" id="IPR007169">
    <property type="entry name" value="RemA-like"/>
</dbReference>
<dbReference type="Proteomes" id="UP000265816">
    <property type="component" value="Unassembled WGS sequence"/>
</dbReference>
<dbReference type="Pfam" id="PF04025">
    <property type="entry name" value="RemA-like"/>
    <property type="match status" value="1"/>
</dbReference>
<sequence>MYLHVGEDTLVRTRDVIAILDKESASSSPILEEFLRGQEAVNLSKAEYKSIVVTCDKIYYSPLASGTLKKRSKKISSQEF</sequence>
<dbReference type="NCBIfam" id="NF046065">
    <property type="entry name" value="MtxRegRemB"/>
    <property type="match status" value="1"/>
</dbReference>
<accession>A0A398BGE1</accession>
<evidence type="ECO:0000313" key="1">
    <source>
        <dbReference type="EMBL" id="RID86583.1"/>
    </source>
</evidence>
<organism evidence="1 2">
    <name type="scientific">Mesobacillus zeae</name>
    <dbReference type="NCBI Taxonomy" id="1917180"/>
    <lineage>
        <taxon>Bacteria</taxon>
        <taxon>Bacillati</taxon>
        <taxon>Bacillota</taxon>
        <taxon>Bacilli</taxon>
        <taxon>Bacillales</taxon>
        <taxon>Bacillaceae</taxon>
        <taxon>Mesobacillus</taxon>
    </lineage>
</organism>
<proteinExistence type="predicted"/>
<reference evidence="1 2" key="1">
    <citation type="submission" date="2018-08" db="EMBL/GenBank/DDBJ databases">
        <title>Bacillus jemisoniae sp. nov., Bacillus chryseoplanitiae sp. nov., Bacillus resnikiae sp. nov., and Bacillus frankliniae sp. nov., isolated from Viking spacecraft and associated surfaces.</title>
        <authorList>
            <person name="Seuylemezian A."/>
            <person name="Vaishampayan P."/>
        </authorList>
    </citation>
    <scope>NUCLEOTIDE SEQUENCE [LARGE SCALE GENOMIC DNA]</scope>
    <source>
        <strain evidence="1 2">JJ-247</strain>
    </source>
</reference>
<evidence type="ECO:0000313" key="2">
    <source>
        <dbReference type="Proteomes" id="UP000265816"/>
    </source>
</evidence>
<name>A0A398BGE1_9BACI</name>
<dbReference type="RefSeq" id="WP_119112087.1">
    <property type="nucleotide sequence ID" value="NZ_CBCSEO010000015.1"/>
</dbReference>
<dbReference type="OrthoDB" id="9811390at2"/>